<evidence type="ECO:0000256" key="1">
    <source>
        <dbReference type="ARBA" id="ARBA00022946"/>
    </source>
</evidence>
<reference evidence="4" key="1">
    <citation type="journal article" date="2014" name="FEMS Microbiol. Lett.">
        <title>Draft Genomic DNA Sequence of the Facultatively Methylotrophic Bacterium Acidomonas methanolica type strain MB58.</title>
        <authorList>
            <person name="Higashiura N."/>
            <person name="Hadano H."/>
            <person name="Hirakawa H."/>
            <person name="Matsutani M."/>
            <person name="Takabe S."/>
            <person name="Matsushita K."/>
            <person name="Azuma Y."/>
        </authorList>
    </citation>
    <scope>NUCLEOTIDE SEQUENCE [LARGE SCALE GENOMIC DNA]</scope>
    <source>
        <strain evidence="4">MB58</strain>
    </source>
</reference>
<dbReference type="GO" id="GO:0008168">
    <property type="term" value="F:methyltransferase activity"/>
    <property type="evidence" value="ECO:0007669"/>
    <property type="project" value="UniProtKB-KW"/>
</dbReference>
<dbReference type="SUPFAM" id="SSF103025">
    <property type="entry name" value="Folate-binding domain"/>
    <property type="match status" value="1"/>
</dbReference>
<dbReference type="PANTHER" id="PTHR22602:SF0">
    <property type="entry name" value="TRANSFERASE CAF17, MITOCHONDRIAL-RELATED"/>
    <property type="match status" value="1"/>
</dbReference>
<comment type="caution">
    <text evidence="3">The sequence shown here is derived from an EMBL/GenBank/DDBJ whole genome shotgun (WGS) entry which is preliminary data.</text>
</comment>
<dbReference type="Pfam" id="PF25455">
    <property type="entry name" value="Beta-barrel_CAF17_C"/>
    <property type="match status" value="1"/>
</dbReference>
<dbReference type="AlphaFoldDB" id="A0A023D1M1"/>
<dbReference type="InterPro" id="IPR027266">
    <property type="entry name" value="TrmE/GcvT-like"/>
</dbReference>
<dbReference type="NCBIfam" id="TIGR03317">
    <property type="entry name" value="ygfZ_signature"/>
    <property type="match status" value="1"/>
</dbReference>
<protein>
    <submittedName>
        <fullName evidence="3">Aminomethyltransferase</fullName>
    </submittedName>
</protein>
<dbReference type="InterPro" id="IPR057460">
    <property type="entry name" value="CAF17_C"/>
</dbReference>
<feature type="domain" description="CAF17 C-terminal" evidence="2">
    <location>
        <begin position="197"/>
        <end position="263"/>
    </location>
</feature>
<keyword evidence="1" id="KW-0809">Transit peptide</keyword>
<dbReference type="EMBL" id="BAND01000013">
    <property type="protein sequence ID" value="GAJ28042.1"/>
    <property type="molecule type" value="Genomic_DNA"/>
</dbReference>
<keyword evidence="4" id="KW-1185">Reference proteome</keyword>
<dbReference type="GO" id="GO:0032259">
    <property type="term" value="P:methylation"/>
    <property type="evidence" value="ECO:0007669"/>
    <property type="project" value="UniProtKB-KW"/>
</dbReference>
<reference evidence="3 4" key="2">
    <citation type="journal article" date="2014" name="FEMS Microbiol. Lett.">
        <title>Draft genomic DNA sequence of the facultatively methylotrophic bacterium Acidomonas methanolica type strain MB58.</title>
        <authorList>
            <person name="Higashiura N."/>
            <person name="Hadano H."/>
            <person name="Hirakawa H."/>
            <person name="Matsutani M."/>
            <person name="Takabe S."/>
            <person name="Matsushita K."/>
            <person name="Azuma Y."/>
        </authorList>
    </citation>
    <scope>NUCLEOTIDE SEQUENCE [LARGE SCALE GENOMIC DNA]</scope>
    <source>
        <strain evidence="3 4">MB58</strain>
    </source>
</reference>
<dbReference type="Gene3D" id="3.30.1360.120">
    <property type="entry name" value="Probable tRNA modification gtpase trme, domain 1"/>
    <property type="match status" value="2"/>
</dbReference>
<organism evidence="3 4">
    <name type="scientific">Acidomonas methanolica NBRC 104435</name>
    <dbReference type="NCBI Taxonomy" id="1231351"/>
    <lineage>
        <taxon>Bacteria</taxon>
        <taxon>Pseudomonadati</taxon>
        <taxon>Pseudomonadota</taxon>
        <taxon>Alphaproteobacteria</taxon>
        <taxon>Acetobacterales</taxon>
        <taxon>Acetobacteraceae</taxon>
        <taxon>Acidomonas</taxon>
    </lineage>
</organism>
<proteinExistence type="predicted"/>
<evidence type="ECO:0000259" key="2">
    <source>
        <dbReference type="Pfam" id="PF25455"/>
    </source>
</evidence>
<dbReference type="OrthoDB" id="9796287at2"/>
<dbReference type="RefSeq" id="WP_042056242.1">
    <property type="nucleotide sequence ID" value="NZ_BAND01000013.1"/>
</dbReference>
<dbReference type="InterPro" id="IPR017703">
    <property type="entry name" value="YgfZ/GCV_T_CS"/>
</dbReference>
<evidence type="ECO:0000313" key="3">
    <source>
        <dbReference type="EMBL" id="GAJ28042.1"/>
    </source>
</evidence>
<keyword evidence="3" id="KW-0489">Methyltransferase</keyword>
<evidence type="ECO:0000313" key="4">
    <source>
        <dbReference type="Proteomes" id="UP000019760"/>
    </source>
</evidence>
<name>A0A023D1M1_ACIMT</name>
<accession>A0A023D1M1</accession>
<keyword evidence="3" id="KW-0808">Transferase</keyword>
<dbReference type="GO" id="GO:0016226">
    <property type="term" value="P:iron-sulfur cluster assembly"/>
    <property type="evidence" value="ECO:0007669"/>
    <property type="project" value="TreeGrafter"/>
</dbReference>
<sequence length="269" mass="28967">MPGTILPDRRVLALGGKDRVGFLDGLVSNSVAEAAPGHAVWAGFLTPQGRYLADFFIFSDGERLFLDCDARQAEMLTTKLARFRLRAEVTIAPADLGVTAGWGGTPQPSDPLAAPDPRLPGAGWRALVAMPEAELDEFAAYEAHRIALGLPSPVDCDVEKTLLLEADFDALHGVSFTKGCYMGQEVTARTHYRALLKRRLLPVEGESDLPPFGTPVTRDGQDVGELRSVSGTRGLALLRREVWEAVPLLADGVSLRAVPPSWLNMGEPA</sequence>
<dbReference type="InterPro" id="IPR045179">
    <property type="entry name" value="YgfZ/GcvT"/>
</dbReference>
<dbReference type="Proteomes" id="UP000019760">
    <property type="component" value="Unassembled WGS sequence"/>
</dbReference>
<dbReference type="PANTHER" id="PTHR22602">
    <property type="entry name" value="TRANSFERASE CAF17, MITOCHONDRIAL-RELATED"/>
    <property type="match status" value="1"/>
</dbReference>
<gene>
    <name evidence="3" type="ORF">Amme_013_006</name>
</gene>